<dbReference type="PROSITE" id="PS00028">
    <property type="entry name" value="ZINC_FINGER_C2H2_1"/>
    <property type="match status" value="1"/>
</dbReference>
<feature type="compositionally biased region" description="Basic and acidic residues" evidence="5">
    <location>
        <begin position="227"/>
        <end position="243"/>
    </location>
</feature>
<dbReference type="InterPro" id="IPR036236">
    <property type="entry name" value="Znf_C2H2_sf"/>
</dbReference>
<dbReference type="InterPro" id="IPR022755">
    <property type="entry name" value="Znf_C2H2_jaz"/>
</dbReference>
<dbReference type="GO" id="GO:0008270">
    <property type="term" value="F:zinc ion binding"/>
    <property type="evidence" value="ECO:0007669"/>
    <property type="project" value="UniProtKB-KW"/>
</dbReference>
<keyword evidence="3" id="KW-0862">Zinc</keyword>
<dbReference type="InterPro" id="IPR018253">
    <property type="entry name" value="DnaJ_domain_CS"/>
</dbReference>
<dbReference type="InterPro" id="IPR003604">
    <property type="entry name" value="Matrin/U1-like-C_Znf_C2H2"/>
</dbReference>
<proteinExistence type="predicted"/>
<dbReference type="GO" id="GO:0005737">
    <property type="term" value="C:cytoplasm"/>
    <property type="evidence" value="ECO:0007669"/>
    <property type="project" value="TreeGrafter"/>
</dbReference>
<evidence type="ECO:0008006" key="12">
    <source>
        <dbReference type="Google" id="ProtNLM"/>
    </source>
</evidence>
<name>A0AAU9KXB7_9STRA</name>
<dbReference type="SUPFAM" id="SSF46565">
    <property type="entry name" value="Chaperone J-domain"/>
    <property type="match status" value="1"/>
</dbReference>
<dbReference type="PANTHER" id="PTHR44029:SF1">
    <property type="entry name" value="DNAJ HOMOLOG SUBFAMILY C MEMBER 21"/>
    <property type="match status" value="1"/>
</dbReference>
<dbReference type="InterPro" id="IPR051964">
    <property type="entry name" value="Chaperone_stress_response"/>
</dbReference>
<dbReference type="SMART" id="SM00451">
    <property type="entry name" value="ZnF_U1"/>
    <property type="match status" value="1"/>
</dbReference>
<comment type="caution">
    <text evidence="8">The sequence shown here is derived from an EMBL/GenBank/DDBJ whole genome shotgun (WGS) entry which is preliminary data.</text>
</comment>
<dbReference type="PROSITE" id="PS50076">
    <property type="entry name" value="DNAJ_2"/>
    <property type="match status" value="1"/>
</dbReference>
<evidence type="ECO:0000313" key="9">
    <source>
        <dbReference type="EMBL" id="CAH0517813.1"/>
    </source>
</evidence>
<dbReference type="InterPro" id="IPR013087">
    <property type="entry name" value="Znf_C2H2_type"/>
</dbReference>
<reference evidence="8 10" key="1">
    <citation type="submission" date="2021-11" db="EMBL/GenBank/DDBJ databases">
        <authorList>
            <person name="Islam A."/>
            <person name="Islam S."/>
            <person name="Flora M.S."/>
            <person name="Rahman M."/>
            <person name="Ziaur R.M."/>
            <person name="Epstein J.H."/>
            <person name="Hassan M."/>
            <person name="Klassen M."/>
            <person name="Woodard K."/>
            <person name="Webb A."/>
            <person name="Webby R.J."/>
            <person name="El Zowalaty M.E."/>
        </authorList>
    </citation>
    <scope>NUCLEOTIDE SEQUENCE</scope>
    <source>
        <strain evidence="9">Pbs1</strain>
        <strain evidence="8">Pbs3</strain>
    </source>
</reference>
<evidence type="ECO:0000256" key="1">
    <source>
        <dbReference type="ARBA" id="ARBA00022723"/>
    </source>
</evidence>
<evidence type="ECO:0000313" key="11">
    <source>
        <dbReference type="Proteomes" id="UP001160483"/>
    </source>
</evidence>
<dbReference type="PROSITE" id="PS50157">
    <property type="entry name" value="ZINC_FINGER_C2H2_2"/>
    <property type="match status" value="1"/>
</dbReference>
<dbReference type="GO" id="GO:0003676">
    <property type="term" value="F:nucleic acid binding"/>
    <property type="evidence" value="ECO:0007669"/>
    <property type="project" value="InterPro"/>
</dbReference>
<evidence type="ECO:0000313" key="10">
    <source>
        <dbReference type="Proteomes" id="UP001158986"/>
    </source>
</evidence>
<dbReference type="Pfam" id="PF00226">
    <property type="entry name" value="DnaJ"/>
    <property type="match status" value="1"/>
</dbReference>
<feature type="compositionally biased region" description="Basic and acidic residues" evidence="5">
    <location>
        <begin position="404"/>
        <end position="415"/>
    </location>
</feature>
<feature type="region of interest" description="Disordered" evidence="5">
    <location>
        <begin position="404"/>
        <end position="458"/>
    </location>
</feature>
<dbReference type="Gene3D" id="1.10.287.110">
    <property type="entry name" value="DnaJ domain"/>
    <property type="match status" value="1"/>
</dbReference>
<keyword evidence="10" id="KW-1185">Reference proteome</keyword>
<protein>
    <recommendedName>
        <fullName evidence="12">J domain-containing protein</fullName>
    </recommendedName>
</protein>
<feature type="domain" description="C2H2-type" evidence="7">
    <location>
        <begin position="295"/>
        <end position="324"/>
    </location>
</feature>
<evidence type="ECO:0000256" key="3">
    <source>
        <dbReference type="ARBA" id="ARBA00022833"/>
    </source>
</evidence>
<dbReference type="PANTHER" id="PTHR44029">
    <property type="entry name" value="DNAJ HOMOLOG SUBFAMILY C MEMBER 21"/>
    <property type="match status" value="1"/>
</dbReference>
<dbReference type="PRINTS" id="PR00625">
    <property type="entry name" value="JDOMAIN"/>
</dbReference>
<feature type="compositionally biased region" description="Basic residues" evidence="5">
    <location>
        <begin position="448"/>
        <end position="458"/>
    </location>
</feature>
<keyword evidence="2 4" id="KW-0863">Zinc-finger</keyword>
<dbReference type="InterPro" id="IPR036869">
    <property type="entry name" value="J_dom_sf"/>
</dbReference>
<gene>
    <name evidence="9" type="ORF">PBS001_LOCUS4399</name>
    <name evidence="8" type="ORF">PBS003_LOCUS3842</name>
</gene>
<feature type="compositionally biased region" description="Basic and acidic residues" evidence="5">
    <location>
        <begin position="373"/>
        <end position="389"/>
    </location>
</feature>
<dbReference type="EMBL" id="CAKKTJ010000168">
    <property type="protein sequence ID" value="CAH0477089.1"/>
    <property type="molecule type" value="Genomic_DNA"/>
</dbReference>
<dbReference type="Proteomes" id="UP001158986">
    <property type="component" value="Unassembled WGS sequence"/>
</dbReference>
<dbReference type="EMBL" id="CAKLCB010000253">
    <property type="protein sequence ID" value="CAH0517813.1"/>
    <property type="molecule type" value="Genomic_DNA"/>
</dbReference>
<evidence type="ECO:0000259" key="7">
    <source>
        <dbReference type="PROSITE" id="PS50157"/>
    </source>
</evidence>
<keyword evidence="1" id="KW-0479">Metal-binding</keyword>
<evidence type="ECO:0000313" key="8">
    <source>
        <dbReference type="EMBL" id="CAH0477089.1"/>
    </source>
</evidence>
<dbReference type="AlphaFoldDB" id="A0AAU9KXB7"/>
<evidence type="ECO:0000259" key="6">
    <source>
        <dbReference type="PROSITE" id="PS50076"/>
    </source>
</evidence>
<dbReference type="PROSITE" id="PS00636">
    <property type="entry name" value="DNAJ_1"/>
    <property type="match status" value="1"/>
</dbReference>
<dbReference type="Pfam" id="PF12171">
    <property type="entry name" value="zf-C2H2_jaz"/>
    <property type="match status" value="1"/>
</dbReference>
<dbReference type="SUPFAM" id="SSF57667">
    <property type="entry name" value="beta-beta-alpha zinc fingers"/>
    <property type="match status" value="1"/>
</dbReference>
<feature type="region of interest" description="Disordered" evidence="5">
    <location>
        <begin position="355"/>
        <end position="389"/>
    </location>
</feature>
<evidence type="ECO:0000256" key="5">
    <source>
        <dbReference type="SAM" id="MobiDB-lite"/>
    </source>
</evidence>
<evidence type="ECO:0000256" key="4">
    <source>
        <dbReference type="PROSITE-ProRule" id="PRU00042"/>
    </source>
</evidence>
<accession>A0AAU9KXB7</accession>
<organism evidence="8 11">
    <name type="scientific">Peronospora belbahrii</name>
    <dbReference type="NCBI Taxonomy" id="622444"/>
    <lineage>
        <taxon>Eukaryota</taxon>
        <taxon>Sar</taxon>
        <taxon>Stramenopiles</taxon>
        <taxon>Oomycota</taxon>
        <taxon>Peronosporomycetes</taxon>
        <taxon>Peronosporales</taxon>
        <taxon>Peronosporaceae</taxon>
        <taxon>Peronospora</taxon>
    </lineage>
</organism>
<feature type="region of interest" description="Disordered" evidence="5">
    <location>
        <begin position="223"/>
        <end position="243"/>
    </location>
</feature>
<dbReference type="SMART" id="SM00271">
    <property type="entry name" value="DnaJ"/>
    <property type="match status" value="1"/>
</dbReference>
<feature type="domain" description="J" evidence="6">
    <location>
        <begin position="3"/>
        <end position="72"/>
    </location>
</feature>
<evidence type="ECO:0000256" key="2">
    <source>
        <dbReference type="ARBA" id="ARBA00022771"/>
    </source>
</evidence>
<dbReference type="Pfam" id="PF21884">
    <property type="entry name" value="ZUO1-like_ZHD"/>
    <property type="match status" value="1"/>
</dbReference>
<dbReference type="Proteomes" id="UP001160483">
    <property type="component" value="Unassembled WGS sequence"/>
</dbReference>
<dbReference type="CDD" id="cd06257">
    <property type="entry name" value="DnaJ"/>
    <property type="match status" value="1"/>
</dbReference>
<dbReference type="Gene3D" id="3.30.160.60">
    <property type="entry name" value="Classic Zinc Finger"/>
    <property type="match status" value="1"/>
</dbReference>
<sequence length="458" mass="54057">MQCYYEVLRTTRDASSAEIKKAFRLQALRWHPDKHHKNGVSREESTEKFQTIQNAYEVLSDPHEKKWYDEHREQILRGGDNNDNGKEDELDLFRYFSASVYSGFGTDETSFYSVYSKVFTKIDELDIDARDGSKSEVAPQFGIFNSMTEDVNFFYQHWKSYTTQQGFAWVDEYKTTDAPTRLVRRAMEKENKKLRDAAKKAFTTEVRELVDFVYRRDPRVRAFQQQKQKEKEQRRMEEEAKKREKQAVFDAERRTFQDQQEKLWANNSIETSRVADRDIELELEKLRKRLDADVLVCDICSKTFKSMKQLQNHVTSKKHREKEKELGVISDLSILDEMDRELQEELVALGKVKREANEDDDASVKPSIDVEQNDVKDNDTDQQEASERAVHLKVAADCVRLEKEQKAAEKRQERKAMRKNKKKENVEKIMSSARSKKEKEEEEENHCSRGKKGNKKRR</sequence>
<dbReference type="InterPro" id="IPR054076">
    <property type="entry name" value="ZUO1-like_ZHD"/>
</dbReference>
<dbReference type="InterPro" id="IPR001623">
    <property type="entry name" value="DnaJ_domain"/>
</dbReference>
<dbReference type="SMART" id="SM00355">
    <property type="entry name" value="ZnF_C2H2"/>
    <property type="match status" value="1"/>
</dbReference>